<evidence type="ECO:0000313" key="11">
    <source>
        <dbReference type="EMBL" id="MTS52532.1"/>
    </source>
</evidence>
<dbReference type="InterPro" id="IPR011701">
    <property type="entry name" value="MFS"/>
</dbReference>
<evidence type="ECO:0000256" key="1">
    <source>
        <dbReference type="ARBA" id="ARBA00004651"/>
    </source>
</evidence>
<comment type="caution">
    <text evidence="11">The sequence shown here is derived from an EMBL/GenBank/DDBJ whole genome shotgun (WGS) entry which is preliminary data.</text>
</comment>
<dbReference type="Gene3D" id="1.20.1720.10">
    <property type="entry name" value="Multidrug resistance protein D"/>
    <property type="match status" value="1"/>
</dbReference>
<evidence type="ECO:0000313" key="10">
    <source>
        <dbReference type="EMBL" id="MTS27738.1"/>
    </source>
</evidence>
<evidence type="ECO:0000256" key="2">
    <source>
        <dbReference type="ARBA" id="ARBA00008537"/>
    </source>
</evidence>
<feature type="transmembrane region" description="Helical" evidence="8">
    <location>
        <begin position="397"/>
        <end position="417"/>
    </location>
</feature>
<dbReference type="PANTHER" id="PTHR42718:SF9">
    <property type="entry name" value="MAJOR FACILITATOR SUPERFAMILY MULTIDRUG TRANSPORTER MFSC"/>
    <property type="match status" value="1"/>
</dbReference>
<dbReference type="RefSeq" id="WP_117474226.1">
    <property type="nucleotide sequence ID" value="NZ_JBKVGE010000022.1"/>
</dbReference>
<name>A0A6I3Q9V0_9FIRM</name>
<dbReference type="Proteomes" id="UP000449193">
    <property type="component" value="Unassembled WGS sequence"/>
</dbReference>
<comment type="similarity">
    <text evidence="2">Belongs to the major facilitator superfamily. EmrB family.</text>
</comment>
<protein>
    <submittedName>
        <fullName evidence="11">DHA2 family efflux MFS transporter permease subunit</fullName>
    </submittedName>
</protein>
<dbReference type="Proteomes" id="UP000472755">
    <property type="component" value="Unassembled WGS sequence"/>
</dbReference>
<feature type="transmembrane region" description="Helical" evidence="8">
    <location>
        <begin position="354"/>
        <end position="376"/>
    </location>
</feature>
<keyword evidence="7 8" id="KW-0472">Membrane</keyword>
<feature type="transmembrane region" description="Helical" evidence="8">
    <location>
        <begin position="12"/>
        <end position="29"/>
    </location>
</feature>
<evidence type="ECO:0000313" key="13">
    <source>
        <dbReference type="Proteomes" id="UP000472755"/>
    </source>
</evidence>
<feature type="domain" description="Major facilitator superfamily (MFS) profile" evidence="9">
    <location>
        <begin position="11"/>
        <end position="455"/>
    </location>
</feature>
<dbReference type="EMBL" id="WMZR01000019">
    <property type="protein sequence ID" value="MTS52532.1"/>
    <property type="molecule type" value="Genomic_DNA"/>
</dbReference>
<keyword evidence="5 8" id="KW-0812">Transmembrane</keyword>
<keyword evidence="4" id="KW-1003">Cell membrane</keyword>
<keyword evidence="3" id="KW-0813">Transport</keyword>
<dbReference type="GO" id="GO:0022857">
    <property type="term" value="F:transmembrane transporter activity"/>
    <property type="evidence" value="ECO:0007669"/>
    <property type="project" value="InterPro"/>
</dbReference>
<accession>A0A6I3Q9V0</accession>
<evidence type="ECO:0000259" key="9">
    <source>
        <dbReference type="PROSITE" id="PS50850"/>
    </source>
</evidence>
<feature type="transmembrane region" description="Helical" evidence="8">
    <location>
        <begin position="429"/>
        <end position="451"/>
    </location>
</feature>
<feature type="transmembrane region" description="Helical" evidence="8">
    <location>
        <begin position="164"/>
        <end position="184"/>
    </location>
</feature>
<comment type="subcellular location">
    <subcellularLocation>
        <location evidence="1">Cell membrane</location>
        <topology evidence="1">Multi-pass membrane protein</topology>
    </subcellularLocation>
</comment>
<dbReference type="InterPro" id="IPR036259">
    <property type="entry name" value="MFS_trans_sf"/>
</dbReference>
<evidence type="ECO:0000313" key="12">
    <source>
        <dbReference type="Proteomes" id="UP000449193"/>
    </source>
</evidence>
<evidence type="ECO:0000256" key="4">
    <source>
        <dbReference type="ARBA" id="ARBA00022475"/>
    </source>
</evidence>
<dbReference type="PROSITE" id="PS50850">
    <property type="entry name" value="MFS"/>
    <property type="match status" value="1"/>
</dbReference>
<dbReference type="GO" id="GO:0005886">
    <property type="term" value="C:plasma membrane"/>
    <property type="evidence" value="ECO:0007669"/>
    <property type="project" value="UniProtKB-SubCell"/>
</dbReference>
<gene>
    <name evidence="11" type="ORF">GMD52_13455</name>
    <name evidence="10" type="ORF">GMD59_10615</name>
</gene>
<proteinExistence type="inferred from homology"/>
<dbReference type="InterPro" id="IPR004638">
    <property type="entry name" value="EmrB-like"/>
</dbReference>
<feature type="transmembrane region" description="Helical" evidence="8">
    <location>
        <begin position="76"/>
        <end position="94"/>
    </location>
</feature>
<feature type="transmembrane region" description="Helical" evidence="8">
    <location>
        <begin position="138"/>
        <end position="158"/>
    </location>
</feature>
<dbReference type="SUPFAM" id="SSF103473">
    <property type="entry name" value="MFS general substrate transporter"/>
    <property type="match status" value="1"/>
</dbReference>
<evidence type="ECO:0000256" key="8">
    <source>
        <dbReference type="SAM" id="Phobius"/>
    </source>
</evidence>
<keyword evidence="6 8" id="KW-1133">Transmembrane helix</keyword>
<feature type="transmembrane region" description="Helical" evidence="8">
    <location>
        <begin position="196"/>
        <end position="215"/>
    </location>
</feature>
<dbReference type="EMBL" id="WMZU01000015">
    <property type="protein sequence ID" value="MTS27738.1"/>
    <property type="molecule type" value="Genomic_DNA"/>
</dbReference>
<dbReference type="PRINTS" id="PR01036">
    <property type="entry name" value="TCRTETB"/>
</dbReference>
<dbReference type="AlphaFoldDB" id="A0A6I3Q9V0"/>
<evidence type="ECO:0000256" key="5">
    <source>
        <dbReference type="ARBA" id="ARBA00022692"/>
    </source>
</evidence>
<reference evidence="12 13" key="1">
    <citation type="journal article" date="2019" name="Nat. Med.">
        <title>A library of human gut bacterial isolates paired with longitudinal multiomics data enables mechanistic microbiome research.</title>
        <authorList>
            <person name="Poyet M."/>
            <person name="Groussin M."/>
            <person name="Gibbons S.M."/>
            <person name="Avila-Pacheco J."/>
            <person name="Jiang X."/>
            <person name="Kearney S.M."/>
            <person name="Perrotta A.R."/>
            <person name="Berdy B."/>
            <person name="Zhao S."/>
            <person name="Lieberman T.D."/>
            <person name="Swanson P.K."/>
            <person name="Smith M."/>
            <person name="Roesemann S."/>
            <person name="Alexander J.E."/>
            <person name="Rich S.A."/>
            <person name="Livny J."/>
            <person name="Vlamakis H."/>
            <person name="Clish C."/>
            <person name="Bullock K."/>
            <person name="Deik A."/>
            <person name="Scott J."/>
            <person name="Pierce K.A."/>
            <person name="Xavier R.J."/>
            <person name="Alm E.J."/>
        </authorList>
    </citation>
    <scope>NUCLEOTIDE SEQUENCE [LARGE SCALE GENOMIC DNA]</scope>
    <source>
        <strain evidence="10 13">BIOML-A4</strain>
        <strain evidence="11 12">BIOML-A7</strain>
    </source>
</reference>
<dbReference type="NCBIfam" id="TIGR00711">
    <property type="entry name" value="efflux_EmrB"/>
    <property type="match status" value="1"/>
</dbReference>
<dbReference type="Gene3D" id="1.20.1250.20">
    <property type="entry name" value="MFS general substrate transporter like domains"/>
    <property type="match status" value="1"/>
</dbReference>
<feature type="transmembrane region" description="Helical" evidence="8">
    <location>
        <begin position="221"/>
        <end position="243"/>
    </location>
</feature>
<feature type="transmembrane region" description="Helical" evidence="8">
    <location>
        <begin position="106"/>
        <end position="126"/>
    </location>
</feature>
<feature type="transmembrane region" description="Helical" evidence="8">
    <location>
        <begin position="295"/>
        <end position="318"/>
    </location>
</feature>
<dbReference type="PROSITE" id="PS51257">
    <property type="entry name" value="PROKAR_LIPOPROTEIN"/>
    <property type="match status" value="1"/>
</dbReference>
<dbReference type="InterPro" id="IPR020846">
    <property type="entry name" value="MFS_dom"/>
</dbReference>
<dbReference type="Pfam" id="PF07690">
    <property type="entry name" value="MFS_1"/>
    <property type="match status" value="1"/>
</dbReference>
<organism evidence="11 12">
    <name type="scientific">Ruthenibacterium lactatiformans</name>
    <dbReference type="NCBI Taxonomy" id="1550024"/>
    <lineage>
        <taxon>Bacteria</taxon>
        <taxon>Bacillati</taxon>
        <taxon>Bacillota</taxon>
        <taxon>Clostridia</taxon>
        <taxon>Eubacteriales</taxon>
        <taxon>Oscillospiraceae</taxon>
        <taxon>Ruthenibacterium</taxon>
    </lineage>
</organism>
<feature type="transmembrane region" description="Helical" evidence="8">
    <location>
        <begin position="330"/>
        <end position="348"/>
    </location>
</feature>
<sequence length="470" mass="49352">MNIPAKVRNSIFAILLSSCIVSSMVHTVLNTALSPVMEEFDISAARAQWLITAFSLVMGVMVLATASLIRRFPNRPLYLTFMGLFCLGLLLSAAAPSFSVLLIGRILQALGCGMLLSLTQVVVLSAYPSEAQGRVMGIYGLAVSAAPVLAPTLSGIVIDLFGWHMVFWCALLLSGIVWCAGLAFMKNITPTGAFTFDGLSLALGACGFTGVVLGLGNAGSYGLFTISVLVPLMAGAVLLYIFAHRQFRLKTPFLNLSLFGAKKFRLSVIASMLLYASMMAATTLLPLYIQTFRGLGATASGLVTVPGSLVTAIFSLVAGRMYDKVGIRRLYLIGTCALLAGHSALVFLTAETSLWLVAFVFAVRSIGIGMLMMTTVNWGMSAVAAQYTSDGTALISSLRTVGGAMGTAVFVAVMSAAGGPQGEALLHGLQAAFAGVSMLSALLVILAVVCIGKEESPKNFDCNKEKHHAG</sequence>
<evidence type="ECO:0000256" key="6">
    <source>
        <dbReference type="ARBA" id="ARBA00022989"/>
    </source>
</evidence>
<evidence type="ECO:0000256" key="3">
    <source>
        <dbReference type="ARBA" id="ARBA00022448"/>
    </source>
</evidence>
<feature type="transmembrane region" description="Helical" evidence="8">
    <location>
        <begin position="49"/>
        <end position="69"/>
    </location>
</feature>
<evidence type="ECO:0000256" key="7">
    <source>
        <dbReference type="ARBA" id="ARBA00023136"/>
    </source>
</evidence>
<feature type="transmembrane region" description="Helical" evidence="8">
    <location>
        <begin position="264"/>
        <end position="289"/>
    </location>
</feature>
<dbReference type="PANTHER" id="PTHR42718">
    <property type="entry name" value="MAJOR FACILITATOR SUPERFAMILY MULTIDRUG TRANSPORTER MFSC"/>
    <property type="match status" value="1"/>
</dbReference>